<accession>Q026D4</accession>
<gene>
    <name evidence="1" type="ordered locus">Acid_2145</name>
</gene>
<dbReference type="KEGG" id="sus:Acid_2145"/>
<sequence length="509" mass="57084">MFALSQSRKVSDPQKELDILLARMRQRLYPETMPVLASYWLKTVYSAGHQRAWWKELNRLLKQVLRKQALDDPSREALMDIQAWVQETGLRSGKTPAAAAVKFESVRANPKAERLAPYLRRLLNQWLLAEVARLLINGGEYGVAQDGGIPILAAAKALERLLLRDRLSPVTLEMLLQPGLVSPREAYPVDMEILTDVVLALLGRTSARTPHVMPATLLGVAGDSSLPRGYGEAVRQASYVQTGEGDEVHVPVAAVEASDILKRDPVRIASTIVTMDGRCWESESLQSGEQHYVIYKPAGRLRIDFSADHAKLIVPWPDSPLQWPGSVQFRQPFELFGREWRESSLEMEGDRAWLHLVFSRALPVAEIQPEDMGFRRSHLASVDMAWAALEYALAESLDQKSGEPIEELRRMDFIPVGRAMLGLARLARSGRLLKREAIETQLRSIRYLQSEIAMEYGRVPWRILPAPARSMFLKRRPDTGLLELLHQVFDGVPEALGETASESSPSHAA</sequence>
<dbReference type="AlphaFoldDB" id="Q026D4"/>
<reference evidence="1" key="1">
    <citation type="submission" date="2006-10" db="EMBL/GenBank/DDBJ databases">
        <title>Complete sequence of Solibacter usitatus Ellin6076.</title>
        <authorList>
            <consortium name="US DOE Joint Genome Institute"/>
            <person name="Copeland A."/>
            <person name="Lucas S."/>
            <person name="Lapidus A."/>
            <person name="Barry K."/>
            <person name="Detter J.C."/>
            <person name="Glavina del Rio T."/>
            <person name="Hammon N."/>
            <person name="Israni S."/>
            <person name="Dalin E."/>
            <person name="Tice H."/>
            <person name="Pitluck S."/>
            <person name="Thompson L.S."/>
            <person name="Brettin T."/>
            <person name="Bruce D."/>
            <person name="Han C."/>
            <person name="Tapia R."/>
            <person name="Gilna P."/>
            <person name="Schmutz J."/>
            <person name="Larimer F."/>
            <person name="Land M."/>
            <person name="Hauser L."/>
            <person name="Kyrpides N."/>
            <person name="Mikhailova N."/>
            <person name="Janssen P.H."/>
            <person name="Kuske C.R."/>
            <person name="Richardson P."/>
        </authorList>
    </citation>
    <scope>NUCLEOTIDE SEQUENCE</scope>
    <source>
        <strain evidence="1">Ellin6076</strain>
    </source>
</reference>
<protein>
    <submittedName>
        <fullName evidence="1">Uncharacterized protein</fullName>
    </submittedName>
</protein>
<dbReference type="InParanoid" id="Q026D4"/>
<dbReference type="HOGENOM" id="CLU_535166_0_0_0"/>
<dbReference type="EMBL" id="CP000473">
    <property type="protein sequence ID" value="ABJ83135.1"/>
    <property type="molecule type" value="Genomic_DNA"/>
</dbReference>
<proteinExistence type="predicted"/>
<dbReference type="STRING" id="234267.Acid_2145"/>
<evidence type="ECO:0000313" key="1">
    <source>
        <dbReference type="EMBL" id="ABJ83135.1"/>
    </source>
</evidence>
<organism evidence="1">
    <name type="scientific">Solibacter usitatus (strain Ellin6076)</name>
    <dbReference type="NCBI Taxonomy" id="234267"/>
    <lineage>
        <taxon>Bacteria</taxon>
        <taxon>Pseudomonadati</taxon>
        <taxon>Acidobacteriota</taxon>
        <taxon>Terriglobia</taxon>
        <taxon>Bryobacterales</taxon>
        <taxon>Solibacteraceae</taxon>
        <taxon>Candidatus Solibacter</taxon>
    </lineage>
</organism>
<name>Q026D4_SOLUE</name>